<dbReference type="Gene3D" id="3.40.50.300">
    <property type="entry name" value="P-loop containing nucleotide triphosphate hydrolases"/>
    <property type="match status" value="2"/>
</dbReference>
<accession>A0A0C4WL29</accession>
<keyword evidence="3" id="KW-0614">Plasmid</keyword>
<organism evidence="3 4">
    <name type="scientific">Azotobacter chroococcum NCIMB 8003</name>
    <dbReference type="NCBI Taxonomy" id="1328314"/>
    <lineage>
        <taxon>Bacteria</taxon>
        <taxon>Pseudomonadati</taxon>
        <taxon>Pseudomonadota</taxon>
        <taxon>Gammaproteobacteria</taxon>
        <taxon>Pseudomonadales</taxon>
        <taxon>Pseudomonadaceae</taxon>
        <taxon>Azotobacter</taxon>
    </lineage>
</organism>
<dbReference type="HOGENOM" id="CLU_006611_0_0_6"/>
<dbReference type="InterPro" id="IPR027417">
    <property type="entry name" value="P-loop_NTPase"/>
</dbReference>
<feature type="domain" description="ATPase AAA-type core" evidence="2">
    <location>
        <begin position="858"/>
        <end position="929"/>
    </location>
</feature>
<evidence type="ECO:0000313" key="4">
    <source>
        <dbReference type="Proteomes" id="UP000068210"/>
    </source>
</evidence>
<evidence type="ECO:0000313" key="3">
    <source>
        <dbReference type="EMBL" id="AJE23518.1"/>
    </source>
</evidence>
<geneLocation type="plasmid" evidence="3 4">
    <name>pAcX50c</name>
</geneLocation>
<evidence type="ECO:0000259" key="2">
    <source>
        <dbReference type="Pfam" id="PF13304"/>
    </source>
</evidence>
<feature type="coiled-coil region" evidence="1">
    <location>
        <begin position="502"/>
        <end position="558"/>
    </location>
</feature>
<protein>
    <recommendedName>
        <fullName evidence="2">ATPase AAA-type core domain-containing protein</fullName>
    </recommendedName>
</protein>
<sequence length="1001" mass="112919">MESTAAQQTGVQAEITGSSWKRWDPHIHAPGTLLNNQFKRDWDLYLNKLESVSPTIQALGITDYFSIESYRRVLAWKKEGRLANVSLIFPNVEMRLDIKTEKAKGINLHLLFSPDDPEHEEHIDRLLSKLTFEFRDRKYACNPTELAQLGRAVHGVQIDGDAARSVGANAFKTSFNEVKQLLKDGWAQQNCLVAVSGSSGDGTAGLQGDSSYAATRQEIERFAHIIFSANPSTRKFWLGQGAMDRRTIEKTYRFLKPCLHGCDAHDEGKVGQPTGDRFCWIKGDLTFDTLRQTLIEPEERVWIGSECPSVGLASYSIREMSTTGTEWLKNESVRFNPGLVTVIGARGSGKTALVELLAAGTHSVGEQVSESSFLARASKPKNYLKDASIEVLWRDDTTTHADFKSSVDWDVSNPAIPVVRYLSQQFVDKLCSASGLATELRREVERVVFEAIDPVDRLEADTFSELADKVLQPIRSRQQSLRQRIERLSEQIASEDISHRNLKDLKQKQTAGMLQLEKLKKEAEALIPKGGETRAKELAETEAVYRAMQQRVERLNLQQQRVSDLSQTILDLMEYDEPGRWHEMQSGFASAGLSEEEWSAFKLVFAGDVHSILAKKMKAIRESIKTLKEGHGIACDHSNDGLNQLPLNELEKKLEVIRKEVGIDTLQQKKYDELQAKVRGEEVALKRLAVQIETSEGADVRKKQLIATRREMYLEVFQSFIDEEAQLQKLYAPLAAELQDATGALAKLKVVVKRRVSLDAWAITGEKFIDLRVAEKLRGKGTLRKEAEQYLLEAWSKGLPKNVAEAMEAFRETFVQDLTNSISKSLTMEDRSRRLQEIAAWLYDTSHIYVEYGIAFDGVEIEKLSPGTRGIVLLLLYLAIDKRDRRPLIVDQPEENLDPQSVYDELVPHFREARKRRQVILVTHNANLVVNTDADQVIVASSQRGSGEGLPTISYKAGALENCQIRQAVCNLLEGGDRAFLERERRYRFRWDDILVEGDSA</sequence>
<keyword evidence="1" id="KW-0175">Coiled coil</keyword>
<dbReference type="NCBIfam" id="NF045780">
    <property type="entry name" value="TrlF_fam_ATP"/>
    <property type="match status" value="1"/>
</dbReference>
<evidence type="ECO:0000256" key="1">
    <source>
        <dbReference type="SAM" id="Coils"/>
    </source>
</evidence>
<dbReference type="Pfam" id="PF13304">
    <property type="entry name" value="AAA_21"/>
    <property type="match status" value="1"/>
</dbReference>
<keyword evidence="4" id="KW-1185">Reference proteome</keyword>
<name>A0A0C4WL29_9GAMM</name>
<dbReference type="InterPro" id="IPR003959">
    <property type="entry name" value="ATPase_AAA_core"/>
</dbReference>
<dbReference type="SUPFAM" id="SSF52540">
    <property type="entry name" value="P-loop containing nucleoside triphosphate hydrolases"/>
    <property type="match status" value="1"/>
</dbReference>
<dbReference type="AlphaFoldDB" id="A0A0C4WL29"/>
<dbReference type="GO" id="GO:0005524">
    <property type="term" value="F:ATP binding"/>
    <property type="evidence" value="ECO:0007669"/>
    <property type="project" value="InterPro"/>
</dbReference>
<dbReference type="Proteomes" id="UP000068210">
    <property type="component" value="Plasmid pAcX50c"/>
</dbReference>
<dbReference type="RefSeq" id="WP_144411629.1">
    <property type="nucleotide sequence ID" value="NZ_CP010418.1"/>
</dbReference>
<gene>
    <name evidence="3" type="ORF">Achr_c370</name>
</gene>
<dbReference type="InterPro" id="IPR054787">
    <property type="entry name" value="TrlF_ATPase"/>
</dbReference>
<dbReference type="GO" id="GO:0016887">
    <property type="term" value="F:ATP hydrolysis activity"/>
    <property type="evidence" value="ECO:0007669"/>
    <property type="project" value="InterPro"/>
</dbReference>
<reference evidence="3 4" key="1">
    <citation type="journal article" date="2015" name="PLoS ONE">
        <title>Azotobacter Genomes: The Genome of Azotobacter chroococcum NCIMB 8003 (ATCC 4412).</title>
        <authorList>
            <person name="Robson R.L."/>
            <person name="Jones R."/>
            <person name="Robson R.M."/>
            <person name="Schwartz A."/>
            <person name="Richardson T.H."/>
        </authorList>
    </citation>
    <scope>NUCLEOTIDE SEQUENCE [LARGE SCALE GENOMIC DNA]</scope>
    <source>
        <strain evidence="3 4">NCIMB 8003</strain>
        <plasmid evidence="4">Plasmid pAcX50c</plasmid>
    </source>
</reference>
<dbReference type="KEGG" id="acx:Achr_c370"/>
<dbReference type="EMBL" id="CP010418">
    <property type="protein sequence ID" value="AJE23518.1"/>
    <property type="molecule type" value="Genomic_DNA"/>
</dbReference>
<proteinExistence type="predicted"/>